<dbReference type="KEGG" id="ppso:QPJ95_16495"/>
<organism evidence="2 3">
    <name type="scientific">Parasedimentitalea psychrophila</name>
    <dbReference type="NCBI Taxonomy" id="2997337"/>
    <lineage>
        <taxon>Bacteria</taxon>
        <taxon>Pseudomonadati</taxon>
        <taxon>Pseudomonadota</taxon>
        <taxon>Alphaproteobacteria</taxon>
        <taxon>Rhodobacterales</taxon>
        <taxon>Paracoccaceae</taxon>
        <taxon>Parasedimentitalea</taxon>
    </lineage>
</organism>
<dbReference type="InterPro" id="IPR032160">
    <property type="entry name" value="DUF4996"/>
</dbReference>
<evidence type="ECO:0000313" key="3">
    <source>
        <dbReference type="Proteomes" id="UP001238334"/>
    </source>
</evidence>
<dbReference type="CDD" id="cd08566">
    <property type="entry name" value="GDPD_AtGDE_like"/>
    <property type="match status" value="1"/>
</dbReference>
<dbReference type="Pfam" id="PF16387">
    <property type="entry name" value="DUF4996"/>
    <property type="match status" value="1"/>
</dbReference>
<dbReference type="AlphaFoldDB" id="A0A9Y2P033"/>
<dbReference type="PANTHER" id="PTHR46211">
    <property type="entry name" value="GLYCEROPHOSPHORYL DIESTER PHOSPHODIESTERASE"/>
    <property type="match status" value="1"/>
</dbReference>
<evidence type="ECO:0000259" key="1">
    <source>
        <dbReference type="PROSITE" id="PS51704"/>
    </source>
</evidence>
<proteinExistence type="predicted"/>
<dbReference type="PROSITE" id="PS51704">
    <property type="entry name" value="GP_PDE"/>
    <property type="match status" value="1"/>
</dbReference>
<evidence type="ECO:0000313" key="2">
    <source>
        <dbReference type="EMBL" id="WIY24196.1"/>
    </source>
</evidence>
<gene>
    <name evidence="2" type="ORF">QPJ95_16495</name>
</gene>
<dbReference type="InterPro" id="IPR030395">
    <property type="entry name" value="GP_PDE_dom"/>
</dbReference>
<dbReference type="EMBL" id="CP127247">
    <property type="protein sequence ID" value="WIY24196.1"/>
    <property type="molecule type" value="Genomic_DNA"/>
</dbReference>
<keyword evidence="3" id="KW-1185">Reference proteome</keyword>
<dbReference type="InterPro" id="IPR017946">
    <property type="entry name" value="PLC-like_Pdiesterase_TIM-brl"/>
</dbReference>
<dbReference type="RefSeq" id="WP_270917196.1">
    <property type="nucleotide sequence ID" value="NZ_CP127247.1"/>
</dbReference>
<name>A0A9Y2P033_9RHOB</name>
<dbReference type="SUPFAM" id="SSF51695">
    <property type="entry name" value="PLC-like phosphodiesterases"/>
    <property type="match status" value="1"/>
</dbReference>
<reference evidence="2 3" key="1">
    <citation type="submission" date="2023-06" db="EMBL/GenBank/DDBJ databases">
        <title>Parasedimentitalea psychrophila sp. nov., a psychrophilic bacterium isolated from deep-sea sediment.</title>
        <authorList>
            <person name="Li A."/>
        </authorList>
    </citation>
    <scope>NUCLEOTIDE SEQUENCE [LARGE SCALE GENOMIC DNA]</scope>
    <source>
        <strain evidence="2 3">QS115</strain>
    </source>
</reference>
<dbReference type="Pfam" id="PF03009">
    <property type="entry name" value="GDPD"/>
    <property type="match status" value="1"/>
</dbReference>
<dbReference type="GO" id="GO:0006629">
    <property type="term" value="P:lipid metabolic process"/>
    <property type="evidence" value="ECO:0007669"/>
    <property type="project" value="InterPro"/>
</dbReference>
<feature type="domain" description="GP-PDE" evidence="1">
    <location>
        <begin position="1"/>
        <end position="257"/>
    </location>
</feature>
<accession>A0A9Y2P033</accession>
<dbReference type="PANTHER" id="PTHR46211:SF14">
    <property type="entry name" value="GLYCEROPHOSPHODIESTER PHOSPHODIESTERASE"/>
    <property type="match status" value="1"/>
</dbReference>
<dbReference type="GO" id="GO:0008081">
    <property type="term" value="F:phosphoric diester hydrolase activity"/>
    <property type="evidence" value="ECO:0007669"/>
    <property type="project" value="InterPro"/>
</dbReference>
<protein>
    <submittedName>
        <fullName evidence="2">Glycerophosphodiester phosphodiesterase family protein</fullName>
    </submittedName>
</protein>
<dbReference type="Gene3D" id="3.20.20.190">
    <property type="entry name" value="Phosphatidylinositol (PI) phosphodiesterase"/>
    <property type="match status" value="1"/>
</dbReference>
<dbReference type="Proteomes" id="UP001238334">
    <property type="component" value="Chromosome"/>
</dbReference>
<sequence>MISTHRGLWGPAPENSLAAISAAGNYDIIEIDTQIARDGVPVVIHDPNLVRTAGKAMRPRDTDHTTLVAQYLYEGLGGPDASPTDEQLPTLSDALLAASPRAFFDIDVKYPAEIEAVAHFLAQSEQQHMGSLKIDTRTSADIEKLLSLQQRFGVMVMAKVVLPRTGLGHIRDLTKADVAAAEVWFDDLGQLSEACLIAGNDMAISTFTLDPVHCCGLSDTRALSDPDAVWGQLLDAGVTVIMTDLASQLATYMSAQD</sequence>